<keyword evidence="2" id="KW-0812">Transmembrane</keyword>
<name>A0A915ET19_9CEST</name>
<feature type="compositionally biased region" description="Polar residues" evidence="1">
    <location>
        <begin position="1"/>
        <end position="12"/>
    </location>
</feature>
<evidence type="ECO:0000256" key="1">
    <source>
        <dbReference type="SAM" id="MobiDB-lite"/>
    </source>
</evidence>
<organism evidence="3 4">
    <name type="scientific">Echinococcus canadensis</name>
    <dbReference type="NCBI Taxonomy" id="519352"/>
    <lineage>
        <taxon>Eukaryota</taxon>
        <taxon>Metazoa</taxon>
        <taxon>Spiralia</taxon>
        <taxon>Lophotrochozoa</taxon>
        <taxon>Platyhelminthes</taxon>
        <taxon>Cestoda</taxon>
        <taxon>Eucestoda</taxon>
        <taxon>Cyclophyllidea</taxon>
        <taxon>Taeniidae</taxon>
        <taxon>Echinococcus</taxon>
        <taxon>Echinococcus canadensis group</taxon>
    </lineage>
</organism>
<evidence type="ECO:0000313" key="4">
    <source>
        <dbReference type="WBParaSite" id="maker-E.canG7_contigs_1214-snap-gene-0.38-mRNA-1"/>
    </source>
</evidence>
<feature type="transmembrane region" description="Helical" evidence="2">
    <location>
        <begin position="126"/>
        <end position="150"/>
    </location>
</feature>
<sequence>LFNNSVQNVESISQERHEYQRRSRPRIKETNRNRTSRNSISKGVILLEKYMYLKQGHNIDRLVLKLNVRRTLVSYCHNFAPKLANKSAMRMNQKCFLNLLVILVPSGCLIYSVCICVLFICSKYLPHLITLALGVMALEGFGLGFGFFCIRITESFYQTLLQKGVRLFLEVTGSNYQFTVEDGHAVKLFEVEPDLTTTDFSLVGACDNDGKWCHLGAINSRLRVAANSDSFDQLRANVIKAKESYRKTNFPAWKVKSSKEERNQDALLPLKRQMITHIQRADTSSSKTGASLIQQSSSSCVVMKHSATVRCVDSLVYLFFCNNYNNLAANKKMVRVGGSNSVATLQQVGGLVYMLSVWLYKLMPISKWFGRMTACCLFLGIYHVIGPLYLYSECQLSFAVF</sequence>
<feature type="transmembrane region" description="Helical" evidence="2">
    <location>
        <begin position="368"/>
        <end position="391"/>
    </location>
</feature>
<keyword evidence="3" id="KW-1185">Reference proteome</keyword>
<dbReference type="WBParaSite" id="maker-E.canG7_contigs_1214-snap-gene-0.38-mRNA-1">
    <property type="protein sequence ID" value="maker-E.canG7_contigs_1214-snap-gene-0.38-mRNA-1"/>
    <property type="gene ID" value="EcG7_01997"/>
</dbReference>
<protein>
    <submittedName>
        <fullName evidence="4">Uncharacterized protein</fullName>
    </submittedName>
</protein>
<keyword evidence="2" id="KW-1133">Transmembrane helix</keyword>
<evidence type="ECO:0000313" key="3">
    <source>
        <dbReference type="Proteomes" id="UP000887562"/>
    </source>
</evidence>
<feature type="transmembrane region" description="Helical" evidence="2">
    <location>
        <begin position="96"/>
        <end position="120"/>
    </location>
</feature>
<accession>A0A915ET19</accession>
<proteinExistence type="predicted"/>
<feature type="compositionally biased region" description="Basic and acidic residues" evidence="1">
    <location>
        <begin position="13"/>
        <end position="32"/>
    </location>
</feature>
<keyword evidence="2" id="KW-0472">Membrane</keyword>
<feature type="region of interest" description="Disordered" evidence="1">
    <location>
        <begin position="1"/>
        <end position="35"/>
    </location>
</feature>
<reference evidence="4" key="1">
    <citation type="submission" date="2022-11" db="UniProtKB">
        <authorList>
            <consortium name="WormBaseParasite"/>
        </authorList>
    </citation>
    <scope>IDENTIFICATION</scope>
</reference>
<dbReference type="Proteomes" id="UP000887562">
    <property type="component" value="Unplaced"/>
</dbReference>
<dbReference type="AlphaFoldDB" id="A0A915ET19"/>
<evidence type="ECO:0000256" key="2">
    <source>
        <dbReference type="SAM" id="Phobius"/>
    </source>
</evidence>